<proteinExistence type="predicted"/>
<dbReference type="Proteomes" id="UP000007264">
    <property type="component" value="Unassembled WGS sequence"/>
</dbReference>
<protein>
    <submittedName>
        <fullName evidence="2">Uncharacterized protein</fullName>
    </submittedName>
</protein>
<accession>I0YUI0</accession>
<reference evidence="2 3" key="1">
    <citation type="journal article" date="2012" name="Genome Biol.">
        <title>The genome of the polar eukaryotic microalga coccomyxa subellipsoidea reveals traits of cold adaptation.</title>
        <authorList>
            <person name="Blanc G."/>
            <person name="Agarkova I."/>
            <person name="Grimwood J."/>
            <person name="Kuo A."/>
            <person name="Brueggeman A."/>
            <person name="Dunigan D."/>
            <person name="Gurnon J."/>
            <person name="Ladunga I."/>
            <person name="Lindquist E."/>
            <person name="Lucas S."/>
            <person name="Pangilinan J."/>
            <person name="Proschold T."/>
            <person name="Salamov A."/>
            <person name="Schmutz J."/>
            <person name="Weeks D."/>
            <person name="Yamada T."/>
            <person name="Claverie J.M."/>
            <person name="Grigoriev I."/>
            <person name="Van Etten J."/>
            <person name="Lomsadze A."/>
            <person name="Borodovsky M."/>
        </authorList>
    </citation>
    <scope>NUCLEOTIDE SEQUENCE [LARGE SCALE GENOMIC DNA]</scope>
    <source>
        <strain evidence="2 3">C-169</strain>
    </source>
</reference>
<name>I0YUI0_COCSC</name>
<evidence type="ECO:0000256" key="1">
    <source>
        <dbReference type="SAM" id="MobiDB-lite"/>
    </source>
</evidence>
<evidence type="ECO:0000313" key="2">
    <source>
        <dbReference type="EMBL" id="EIE22049.1"/>
    </source>
</evidence>
<keyword evidence="3" id="KW-1185">Reference proteome</keyword>
<feature type="region of interest" description="Disordered" evidence="1">
    <location>
        <begin position="1"/>
        <end position="53"/>
    </location>
</feature>
<dbReference type="RefSeq" id="XP_005646593.1">
    <property type="nucleotide sequence ID" value="XM_005646536.1"/>
</dbReference>
<comment type="caution">
    <text evidence="2">The sequence shown here is derived from an EMBL/GenBank/DDBJ whole genome shotgun (WGS) entry which is preliminary data.</text>
</comment>
<dbReference type="EMBL" id="AGSI01000011">
    <property type="protein sequence ID" value="EIE22049.1"/>
    <property type="molecule type" value="Genomic_DNA"/>
</dbReference>
<organism evidence="2 3">
    <name type="scientific">Coccomyxa subellipsoidea (strain C-169)</name>
    <name type="common">Green microalga</name>
    <dbReference type="NCBI Taxonomy" id="574566"/>
    <lineage>
        <taxon>Eukaryota</taxon>
        <taxon>Viridiplantae</taxon>
        <taxon>Chlorophyta</taxon>
        <taxon>core chlorophytes</taxon>
        <taxon>Trebouxiophyceae</taxon>
        <taxon>Trebouxiophyceae incertae sedis</taxon>
        <taxon>Coccomyxaceae</taxon>
        <taxon>Coccomyxa</taxon>
        <taxon>Coccomyxa subellipsoidea</taxon>
    </lineage>
</organism>
<evidence type="ECO:0000313" key="3">
    <source>
        <dbReference type="Proteomes" id="UP000007264"/>
    </source>
</evidence>
<gene>
    <name evidence="2" type="ORF">COCSUDRAFT_56481</name>
</gene>
<dbReference type="KEGG" id="csl:COCSUDRAFT_56481"/>
<dbReference type="AlphaFoldDB" id="I0YUI0"/>
<dbReference type="GeneID" id="17040034"/>
<sequence length="170" mass="18231">MNHPAAPAPVVSRKPADRAPLAATSSQPLAPNCDSHRKIAMQDLPPTRTTRGQRVHDARIALVGKEHSGGAAAGGTNRGVEREAVALASGLWRGGQHSSHVYRDTLAKRSTYAIDVGRDSHVEKDVNKAIGVIEEVETEIVRKKEVSRRVKGLQEAISATKHDDGQLTAE</sequence>